<accession>U5ETY0</accession>
<evidence type="ECO:0000313" key="4">
    <source>
        <dbReference type="EMBL" id="JAB58155.1"/>
    </source>
</evidence>
<dbReference type="GO" id="GO:0005737">
    <property type="term" value="C:cytoplasm"/>
    <property type="evidence" value="ECO:0007669"/>
    <property type="project" value="TreeGrafter"/>
</dbReference>
<reference evidence="4" key="1">
    <citation type="journal article" date="2014" name="Insect Biochem. Mol. Biol.">
        <title>An insight into the sialome of the frog biting fly, Corethrella appendiculata.</title>
        <authorList>
            <person name="Ribeiro J.M.C."/>
            <person name="Chagas A.C."/>
            <person name="Pham V.M."/>
            <person name="Lounibos L.P."/>
            <person name="Calvo E."/>
        </authorList>
    </citation>
    <scope>NUCLEOTIDE SEQUENCE</scope>
    <source>
        <tissue evidence="4">Salivary glands</tissue>
    </source>
</reference>
<protein>
    <submittedName>
        <fullName evidence="4">Putative conserved phosducin-like protein</fullName>
    </submittedName>
</protein>
<dbReference type="PANTHER" id="PTHR45809:SF3">
    <property type="entry name" value="VIRAL IAP-ASSOCIATED FACTOR HOMOLOG"/>
    <property type="match status" value="1"/>
</dbReference>
<dbReference type="CDD" id="cd02988">
    <property type="entry name" value="Phd_like_VIAF"/>
    <property type="match status" value="1"/>
</dbReference>
<evidence type="ECO:0000256" key="1">
    <source>
        <dbReference type="ARBA" id="ARBA00009686"/>
    </source>
</evidence>
<dbReference type="GO" id="GO:0006457">
    <property type="term" value="P:protein folding"/>
    <property type="evidence" value="ECO:0007669"/>
    <property type="project" value="TreeGrafter"/>
</dbReference>
<dbReference type="Gene3D" id="3.40.30.10">
    <property type="entry name" value="Glutaredoxin"/>
    <property type="match status" value="1"/>
</dbReference>
<dbReference type="PANTHER" id="PTHR45809">
    <property type="entry name" value="VIRAL IAP-ASSOCIATED FACTOR HOMOLOG"/>
    <property type="match status" value="1"/>
</dbReference>
<dbReference type="InterPro" id="IPR036249">
    <property type="entry name" value="Thioredoxin-like_sf"/>
</dbReference>
<dbReference type="InterPro" id="IPR024253">
    <property type="entry name" value="Phosducin_thioredoxin-like_dom"/>
</dbReference>
<feature type="domain" description="Phosducin" evidence="3">
    <location>
        <begin position="36"/>
        <end position="186"/>
    </location>
</feature>
<dbReference type="InterPro" id="IPR051498">
    <property type="entry name" value="Phosducin-like_chap/apop_reg"/>
</dbReference>
<dbReference type="EMBL" id="GANO01001716">
    <property type="protein sequence ID" value="JAB58155.1"/>
    <property type="molecule type" value="mRNA"/>
</dbReference>
<sequence length="232" mass="26765">MQNPNEDTEWNDVLRAKGIIPQKEKEITENDIVDMLEKTIEQKQKNHEKELSEKTLDELDELEDSEDEAILLEYRNKRIAELKALASRRKFGNVLEISGQDYIQEVTKAGEDIWVVLHLYSKGVPFCALLNQHLNVLAAKFPHTKFIRSIATTCIANYPERNVPTIFIYHNGKMIKQFIGALDLNGPNLTVDEFEYMIGQTDAIETKIKEDPRKAKAVQDKMFKDLADTNDW</sequence>
<proteinExistence type="evidence at transcript level"/>
<comment type="similarity">
    <text evidence="1">Belongs to the phosducin family.</text>
</comment>
<dbReference type="SUPFAM" id="SSF52833">
    <property type="entry name" value="Thioredoxin-like"/>
    <property type="match status" value="1"/>
</dbReference>
<dbReference type="AlphaFoldDB" id="U5ETY0"/>
<name>U5ETY0_9DIPT</name>
<feature type="coiled-coil region" evidence="2">
    <location>
        <begin position="33"/>
        <end position="65"/>
    </location>
</feature>
<organism evidence="4">
    <name type="scientific">Corethrella appendiculata</name>
    <dbReference type="NCBI Taxonomy" id="1370023"/>
    <lineage>
        <taxon>Eukaryota</taxon>
        <taxon>Metazoa</taxon>
        <taxon>Ecdysozoa</taxon>
        <taxon>Arthropoda</taxon>
        <taxon>Hexapoda</taxon>
        <taxon>Insecta</taxon>
        <taxon>Pterygota</taxon>
        <taxon>Neoptera</taxon>
        <taxon>Endopterygota</taxon>
        <taxon>Diptera</taxon>
        <taxon>Nematocera</taxon>
        <taxon>Culicoidea</taxon>
        <taxon>Chaoboridae</taxon>
        <taxon>Corethrella</taxon>
    </lineage>
</organism>
<keyword evidence="2" id="KW-0175">Coiled coil</keyword>
<evidence type="ECO:0000256" key="2">
    <source>
        <dbReference type="SAM" id="Coils"/>
    </source>
</evidence>
<evidence type="ECO:0000259" key="3">
    <source>
        <dbReference type="Pfam" id="PF02114"/>
    </source>
</evidence>
<dbReference type="Pfam" id="PF02114">
    <property type="entry name" value="Phosducin"/>
    <property type="match status" value="1"/>
</dbReference>